<keyword evidence="3 11" id="KW-0813">Transport</keyword>
<proteinExistence type="inferred from homology"/>
<comment type="caution">
    <text evidence="13">The sequence shown here is derived from an EMBL/GenBank/DDBJ whole genome shotgun (WGS) entry which is preliminary data.</text>
</comment>
<evidence type="ECO:0000256" key="5">
    <source>
        <dbReference type="ARBA" id="ARBA00022692"/>
    </source>
</evidence>
<evidence type="ECO:0000256" key="8">
    <source>
        <dbReference type="ARBA" id="ARBA00022989"/>
    </source>
</evidence>
<evidence type="ECO:0000256" key="11">
    <source>
        <dbReference type="HAMAP-Rule" id="MF_01394"/>
    </source>
</evidence>
<dbReference type="Pfam" id="PF00507">
    <property type="entry name" value="Oxidored_q4"/>
    <property type="match status" value="1"/>
</dbReference>
<dbReference type="GO" id="GO:0016491">
    <property type="term" value="F:oxidoreductase activity"/>
    <property type="evidence" value="ECO:0007669"/>
    <property type="project" value="UniProtKB-KW"/>
</dbReference>
<feature type="transmembrane region" description="Helical" evidence="11">
    <location>
        <begin position="60"/>
        <end position="81"/>
    </location>
</feature>
<keyword evidence="8 11" id="KW-1133">Transmembrane helix</keyword>
<protein>
    <recommendedName>
        <fullName evidence="11">NADH-quinone oxidoreductase subunit A</fullName>
        <ecNumber evidence="11">7.1.1.-</ecNumber>
    </recommendedName>
    <alternativeName>
        <fullName evidence="11">NADH dehydrogenase I subunit A</fullName>
    </alternativeName>
    <alternativeName>
        <fullName evidence="11">NDH-1 subunit A</fullName>
    </alternativeName>
    <alternativeName>
        <fullName evidence="11">NUO1</fullName>
    </alternativeName>
</protein>
<keyword evidence="6 11" id="KW-0874">Quinone</keyword>
<evidence type="ECO:0000256" key="1">
    <source>
        <dbReference type="ARBA" id="ARBA00004141"/>
    </source>
</evidence>
<evidence type="ECO:0000256" key="2">
    <source>
        <dbReference type="ARBA" id="ARBA00008472"/>
    </source>
</evidence>
<dbReference type="EMBL" id="JAHCVK010000001">
    <property type="protein sequence ID" value="MBT0651867.1"/>
    <property type="molecule type" value="Genomic_DNA"/>
</dbReference>
<dbReference type="Proteomes" id="UP000756860">
    <property type="component" value="Unassembled WGS sequence"/>
</dbReference>
<comment type="function">
    <text evidence="11">NDH-1 shuttles electrons from NADH, via FMN and iron-sulfur (Fe-S) centers, to quinones in the respiratory chain. The immediate electron acceptor for the enzyme in this species is believed to be ubiquinone. Couples the redox reaction to proton translocation (for every two electrons transferred, four hydrogen ions are translocated across the cytoplasmic membrane), and thus conserves the redox energy in a proton gradient.</text>
</comment>
<keyword evidence="9 11" id="KW-0520">NAD</keyword>
<dbReference type="HAMAP" id="MF_01394">
    <property type="entry name" value="NDH1_NuoA"/>
    <property type="match status" value="1"/>
</dbReference>
<dbReference type="PANTHER" id="PTHR11058">
    <property type="entry name" value="NADH-UBIQUINONE OXIDOREDUCTASE CHAIN 3"/>
    <property type="match status" value="1"/>
</dbReference>
<keyword evidence="10 11" id="KW-0472">Membrane</keyword>
<evidence type="ECO:0000256" key="4">
    <source>
        <dbReference type="ARBA" id="ARBA00022475"/>
    </source>
</evidence>
<evidence type="ECO:0000256" key="12">
    <source>
        <dbReference type="RuleBase" id="RU003639"/>
    </source>
</evidence>
<comment type="similarity">
    <text evidence="2 11 12">Belongs to the complex I subunit 3 family.</text>
</comment>
<dbReference type="EC" id="7.1.1.-" evidence="11"/>
<keyword evidence="14" id="KW-1185">Reference proteome</keyword>
<gene>
    <name evidence="13" type="primary">ndhC</name>
    <name evidence="11" type="synonym">nuoA</name>
    <name evidence="13" type="ORF">KI810_02260</name>
</gene>
<feature type="transmembrane region" description="Helical" evidence="11">
    <location>
        <begin position="87"/>
        <end position="114"/>
    </location>
</feature>
<evidence type="ECO:0000313" key="14">
    <source>
        <dbReference type="Proteomes" id="UP000756860"/>
    </source>
</evidence>
<evidence type="ECO:0000256" key="6">
    <source>
        <dbReference type="ARBA" id="ARBA00022719"/>
    </source>
</evidence>
<keyword evidence="5 11" id="KW-0812">Transmembrane</keyword>
<dbReference type="InterPro" id="IPR038430">
    <property type="entry name" value="NDAH_ubi_oxred_su3_sf"/>
</dbReference>
<keyword evidence="11" id="KW-0830">Ubiquinone</keyword>
<feature type="transmembrane region" description="Helical" evidence="11">
    <location>
        <begin position="6"/>
        <end position="29"/>
    </location>
</feature>
<dbReference type="InterPro" id="IPR023043">
    <property type="entry name" value="NAD(P)H_OxRDtase_bac/plastid"/>
</dbReference>
<dbReference type="RefSeq" id="WP_214173855.1">
    <property type="nucleotide sequence ID" value="NZ_JAHCVK010000001.1"/>
</dbReference>
<comment type="subcellular location">
    <subcellularLocation>
        <location evidence="11 12">Cell membrane</location>
        <topology evidence="11 12">Multi-pass membrane protein</topology>
    </subcellularLocation>
    <subcellularLocation>
        <location evidence="1">Membrane</location>
        <topology evidence="1">Multi-pass membrane protein</topology>
    </subcellularLocation>
</comment>
<evidence type="ECO:0000256" key="3">
    <source>
        <dbReference type="ARBA" id="ARBA00022448"/>
    </source>
</evidence>
<dbReference type="PANTHER" id="PTHR11058:SF22">
    <property type="entry name" value="NADH-QUINONE OXIDOREDUCTASE SUBUNIT A"/>
    <property type="match status" value="1"/>
</dbReference>
<comment type="subunit">
    <text evidence="11">NDH-1 is composed of 14 different subunits. Subunits NuoA, H, J, K, L, M, N constitute the membrane sector of the complex.</text>
</comment>
<dbReference type="InterPro" id="IPR000440">
    <property type="entry name" value="NADH_UbQ/plastoQ_OxRdtase_su3"/>
</dbReference>
<keyword evidence="13" id="KW-0560">Oxidoreductase</keyword>
<evidence type="ECO:0000256" key="9">
    <source>
        <dbReference type="ARBA" id="ARBA00023027"/>
    </source>
</evidence>
<keyword evidence="4 11" id="KW-1003">Cell membrane</keyword>
<reference evidence="13 14" key="1">
    <citation type="submission" date="2021-05" db="EMBL/GenBank/DDBJ databases">
        <title>The draft genome of Geobacter luticola JCM 17780.</title>
        <authorList>
            <person name="Xu Z."/>
            <person name="Masuda Y."/>
            <person name="Itoh H."/>
            <person name="Senoo K."/>
        </authorList>
    </citation>
    <scope>NUCLEOTIDE SEQUENCE [LARGE SCALE GENOMIC DNA]</scope>
    <source>
        <strain evidence="13 14">JCM 17780</strain>
    </source>
</reference>
<keyword evidence="7 11" id="KW-1278">Translocase</keyword>
<name>A0ABS5SCW8_9BACT</name>
<comment type="catalytic activity">
    <reaction evidence="11 12">
        <text>a quinone + NADH + 5 H(+)(in) = a quinol + NAD(+) + 4 H(+)(out)</text>
        <dbReference type="Rhea" id="RHEA:57888"/>
        <dbReference type="ChEBI" id="CHEBI:15378"/>
        <dbReference type="ChEBI" id="CHEBI:24646"/>
        <dbReference type="ChEBI" id="CHEBI:57540"/>
        <dbReference type="ChEBI" id="CHEBI:57945"/>
        <dbReference type="ChEBI" id="CHEBI:132124"/>
    </reaction>
</comment>
<evidence type="ECO:0000313" key="13">
    <source>
        <dbReference type="EMBL" id="MBT0651867.1"/>
    </source>
</evidence>
<evidence type="ECO:0000256" key="7">
    <source>
        <dbReference type="ARBA" id="ARBA00022967"/>
    </source>
</evidence>
<evidence type="ECO:0000256" key="10">
    <source>
        <dbReference type="ARBA" id="ARBA00023136"/>
    </source>
</evidence>
<sequence>MLGAYLPIIVLLTIAILFGLGSIIFSSLIGPKKPSEVKLSPYECGCEPVGSARERFSIKFYLIAMLFILFDIEAVFLYPWAVVFKKFIAAGLGPFILAEMGVFIVILFVGYIYVWKKGALEWE</sequence>
<accession>A0ABS5SCW8</accession>
<organism evidence="13 14">
    <name type="scientific">Geomobilimonas luticola</name>
    <dbReference type="NCBI Taxonomy" id="1114878"/>
    <lineage>
        <taxon>Bacteria</taxon>
        <taxon>Pseudomonadati</taxon>
        <taxon>Thermodesulfobacteriota</taxon>
        <taxon>Desulfuromonadia</taxon>
        <taxon>Geobacterales</taxon>
        <taxon>Geobacteraceae</taxon>
        <taxon>Geomobilimonas</taxon>
    </lineage>
</organism>
<dbReference type="Gene3D" id="1.20.58.1610">
    <property type="entry name" value="NADH:ubiquinone/plastoquinone oxidoreductase, chain 3"/>
    <property type="match status" value="1"/>
</dbReference>